<dbReference type="InterPro" id="IPR013762">
    <property type="entry name" value="Integrase-like_cat_sf"/>
</dbReference>
<dbReference type="InterPro" id="IPR002104">
    <property type="entry name" value="Integrase_catalytic"/>
</dbReference>
<dbReference type="PROSITE" id="PS51900">
    <property type="entry name" value="CB"/>
    <property type="match status" value="1"/>
</dbReference>
<dbReference type="GO" id="GO:0015074">
    <property type="term" value="P:DNA integration"/>
    <property type="evidence" value="ECO:0007669"/>
    <property type="project" value="UniProtKB-KW"/>
</dbReference>
<evidence type="ECO:0000256" key="2">
    <source>
        <dbReference type="ARBA" id="ARBA00022908"/>
    </source>
</evidence>
<organism evidence="8 9">
    <name type="scientific">Thomasclavelia spiroformis</name>
    <dbReference type="NCBI Taxonomy" id="29348"/>
    <lineage>
        <taxon>Bacteria</taxon>
        <taxon>Bacillati</taxon>
        <taxon>Bacillota</taxon>
        <taxon>Erysipelotrichia</taxon>
        <taxon>Erysipelotrichales</taxon>
        <taxon>Coprobacillaceae</taxon>
        <taxon>Thomasclavelia</taxon>
    </lineage>
</organism>
<keyword evidence="3 5" id="KW-0238">DNA-binding</keyword>
<dbReference type="CDD" id="cd01189">
    <property type="entry name" value="INT_ICEBs1_C_like"/>
    <property type="match status" value="1"/>
</dbReference>
<sequence>MKKIKFEDAVEEYLEHKKMYVRNSTYDSYYRRIYGYVVPFFEGKYVSTIDKKTIIEWQKYLFNNQISIKYINKIRSVLHNFFKYLIEYHDLENNPVAQAPRLIDNAPEENISFWEFDEFERFIRIVDDPEYYRFFMFLYYTGARKGEARAITWNQIDFKKKVITISRSLERAIKSTGERIVNKPKNGQTRKLIMNKELYEVLYSYYLDRKMNFNFKMNEYVFGVDKPLSDTTITSRKNQYCSEAGVKQIRIHDFRHSNVSLLISLGADICVICDRLGHKDRNQTLNRYAHMFPSRESEIVAKIDAQASIFNRYNLTLASIVLEFIEKINQLQNLEKNDIIMIENIRKIMKL</sequence>
<name>A0A1Y4QMK4_9FIRM</name>
<comment type="caution">
    <text evidence="8">The sequence shown here is derived from an EMBL/GenBank/DDBJ whole genome shotgun (WGS) entry which is preliminary data.</text>
</comment>
<proteinExistence type="inferred from homology"/>
<gene>
    <name evidence="8" type="ORF">B5E91_02720</name>
</gene>
<dbReference type="PROSITE" id="PS51898">
    <property type="entry name" value="TYR_RECOMBINASE"/>
    <property type="match status" value="1"/>
</dbReference>
<dbReference type="InterPro" id="IPR050090">
    <property type="entry name" value="Tyrosine_recombinase_XerCD"/>
</dbReference>
<accession>A0A1Y4QMK4</accession>
<dbReference type="Gene3D" id="1.10.150.130">
    <property type="match status" value="1"/>
</dbReference>
<dbReference type="AlphaFoldDB" id="A0A1Y4QMK4"/>
<dbReference type="SUPFAM" id="SSF56349">
    <property type="entry name" value="DNA breaking-rejoining enzymes"/>
    <property type="match status" value="1"/>
</dbReference>
<evidence type="ECO:0000256" key="4">
    <source>
        <dbReference type="ARBA" id="ARBA00023172"/>
    </source>
</evidence>
<feature type="domain" description="Tyr recombinase" evidence="6">
    <location>
        <begin position="109"/>
        <end position="301"/>
    </location>
</feature>
<dbReference type="Pfam" id="PF00589">
    <property type="entry name" value="Phage_integrase"/>
    <property type="match status" value="1"/>
</dbReference>
<keyword evidence="4" id="KW-0233">DNA recombination</keyword>
<dbReference type="PANTHER" id="PTHR30349">
    <property type="entry name" value="PHAGE INTEGRASE-RELATED"/>
    <property type="match status" value="1"/>
</dbReference>
<feature type="domain" description="Core-binding (CB)" evidence="7">
    <location>
        <begin position="4"/>
        <end position="86"/>
    </location>
</feature>
<dbReference type="Proteomes" id="UP000196258">
    <property type="component" value="Unassembled WGS sequence"/>
</dbReference>
<comment type="similarity">
    <text evidence="1">Belongs to the 'phage' integrase family.</text>
</comment>
<dbReference type="RefSeq" id="WP_087254768.1">
    <property type="nucleotide sequence ID" value="NZ_JAGZXW010000026.1"/>
</dbReference>
<dbReference type="GO" id="GO:0003677">
    <property type="term" value="F:DNA binding"/>
    <property type="evidence" value="ECO:0007669"/>
    <property type="project" value="UniProtKB-UniRule"/>
</dbReference>
<dbReference type="InterPro" id="IPR004107">
    <property type="entry name" value="Integrase_SAM-like_N"/>
</dbReference>
<dbReference type="GO" id="GO:0006310">
    <property type="term" value="P:DNA recombination"/>
    <property type="evidence" value="ECO:0007669"/>
    <property type="project" value="UniProtKB-KW"/>
</dbReference>
<dbReference type="PANTHER" id="PTHR30349:SF64">
    <property type="entry name" value="PROPHAGE INTEGRASE INTD-RELATED"/>
    <property type="match status" value="1"/>
</dbReference>
<dbReference type="EMBL" id="NFLB01000002">
    <property type="protein sequence ID" value="OUQ06201.1"/>
    <property type="molecule type" value="Genomic_DNA"/>
</dbReference>
<reference evidence="9" key="1">
    <citation type="submission" date="2017-04" db="EMBL/GenBank/DDBJ databases">
        <title>Function of individual gut microbiota members based on whole genome sequencing of pure cultures obtained from chicken caecum.</title>
        <authorList>
            <person name="Medvecky M."/>
            <person name="Cejkova D."/>
            <person name="Polansky O."/>
            <person name="Karasova D."/>
            <person name="Kubasova T."/>
            <person name="Cizek A."/>
            <person name="Rychlik I."/>
        </authorList>
    </citation>
    <scope>NUCLEOTIDE SEQUENCE [LARGE SCALE GENOMIC DNA]</scope>
    <source>
        <strain evidence="9">An149</strain>
    </source>
</reference>
<evidence type="ECO:0000259" key="6">
    <source>
        <dbReference type="PROSITE" id="PS51898"/>
    </source>
</evidence>
<keyword evidence="2" id="KW-0229">DNA integration</keyword>
<dbReference type="InterPro" id="IPR010998">
    <property type="entry name" value="Integrase_recombinase_N"/>
</dbReference>
<evidence type="ECO:0000256" key="1">
    <source>
        <dbReference type="ARBA" id="ARBA00008857"/>
    </source>
</evidence>
<evidence type="ECO:0000259" key="7">
    <source>
        <dbReference type="PROSITE" id="PS51900"/>
    </source>
</evidence>
<dbReference type="InterPro" id="IPR011010">
    <property type="entry name" value="DNA_brk_join_enz"/>
</dbReference>
<evidence type="ECO:0000313" key="9">
    <source>
        <dbReference type="Proteomes" id="UP000196258"/>
    </source>
</evidence>
<evidence type="ECO:0000256" key="3">
    <source>
        <dbReference type="ARBA" id="ARBA00023125"/>
    </source>
</evidence>
<protein>
    <submittedName>
        <fullName evidence="8">Site-specific integrase</fullName>
    </submittedName>
</protein>
<dbReference type="Pfam" id="PF14659">
    <property type="entry name" value="Phage_int_SAM_3"/>
    <property type="match status" value="1"/>
</dbReference>
<dbReference type="Gene3D" id="1.10.443.10">
    <property type="entry name" value="Intergrase catalytic core"/>
    <property type="match status" value="1"/>
</dbReference>
<evidence type="ECO:0000313" key="8">
    <source>
        <dbReference type="EMBL" id="OUQ06201.1"/>
    </source>
</evidence>
<dbReference type="InterPro" id="IPR044068">
    <property type="entry name" value="CB"/>
</dbReference>
<evidence type="ECO:0000256" key="5">
    <source>
        <dbReference type="PROSITE-ProRule" id="PRU01248"/>
    </source>
</evidence>